<dbReference type="EMBL" id="CAUJNA010000866">
    <property type="protein sequence ID" value="CAJ1382026.1"/>
    <property type="molecule type" value="Genomic_DNA"/>
</dbReference>
<feature type="compositionally biased region" description="Basic residues" evidence="1">
    <location>
        <begin position="96"/>
        <end position="106"/>
    </location>
</feature>
<evidence type="ECO:0000256" key="2">
    <source>
        <dbReference type="SAM" id="SignalP"/>
    </source>
</evidence>
<comment type="caution">
    <text evidence="3">The sequence shown here is derived from an EMBL/GenBank/DDBJ whole genome shotgun (WGS) entry which is preliminary data.</text>
</comment>
<protein>
    <submittedName>
        <fullName evidence="3">Uncharacterized protein</fullName>
    </submittedName>
</protein>
<evidence type="ECO:0000256" key="1">
    <source>
        <dbReference type="SAM" id="MobiDB-lite"/>
    </source>
</evidence>
<evidence type="ECO:0000313" key="4">
    <source>
        <dbReference type="Proteomes" id="UP001178507"/>
    </source>
</evidence>
<reference evidence="3" key="1">
    <citation type="submission" date="2023-08" db="EMBL/GenBank/DDBJ databases">
        <authorList>
            <person name="Chen Y."/>
            <person name="Shah S."/>
            <person name="Dougan E. K."/>
            <person name="Thang M."/>
            <person name="Chan C."/>
        </authorList>
    </citation>
    <scope>NUCLEOTIDE SEQUENCE</scope>
</reference>
<sequence length="280" mass="30439">MIALSRSILHLCLVLFAVVQSESDQCEGAQTASAVLLQASTAANRTLQASTADHTEAEVAERIEQDLEDIEDSLVERARARGDSELELEDAVQGKNSRRRRSRRRTTTTTTTVNCGSSTDSYSLAFTIYGGSCLEGPNTGGAASLDTASCSTNSNNRDQFLFVDQGDGYCKLQSKYGTRRRSASGKSVTCGTSSMSVAYCKAQGSQSYTKLKLEDLGSDKFTMWWYDSSGNVKQAKRGAGGIKLADYTNTDEPDFKLYKNTVYSNTCLLSKNDLGLSCWK</sequence>
<feature type="signal peptide" evidence="2">
    <location>
        <begin position="1"/>
        <end position="23"/>
    </location>
</feature>
<feature type="chain" id="PRO_5041205235" evidence="2">
    <location>
        <begin position="24"/>
        <end position="280"/>
    </location>
</feature>
<feature type="region of interest" description="Disordered" evidence="1">
    <location>
        <begin position="85"/>
        <end position="112"/>
    </location>
</feature>
<keyword evidence="2" id="KW-0732">Signal</keyword>
<accession>A0AA36I6K5</accession>
<dbReference type="Proteomes" id="UP001178507">
    <property type="component" value="Unassembled WGS sequence"/>
</dbReference>
<dbReference type="AlphaFoldDB" id="A0AA36I6K5"/>
<keyword evidence="4" id="KW-1185">Reference proteome</keyword>
<name>A0AA36I6K5_9DINO</name>
<proteinExistence type="predicted"/>
<organism evidence="3 4">
    <name type="scientific">Effrenium voratum</name>
    <dbReference type="NCBI Taxonomy" id="2562239"/>
    <lineage>
        <taxon>Eukaryota</taxon>
        <taxon>Sar</taxon>
        <taxon>Alveolata</taxon>
        <taxon>Dinophyceae</taxon>
        <taxon>Suessiales</taxon>
        <taxon>Symbiodiniaceae</taxon>
        <taxon>Effrenium</taxon>
    </lineage>
</organism>
<gene>
    <name evidence="3" type="ORF">EVOR1521_LOCUS9521</name>
</gene>
<evidence type="ECO:0000313" key="3">
    <source>
        <dbReference type="EMBL" id="CAJ1382026.1"/>
    </source>
</evidence>